<dbReference type="InterPro" id="IPR001469">
    <property type="entry name" value="ATP_synth_F1_dsu/esu"/>
</dbReference>
<evidence type="ECO:0000256" key="8">
    <source>
        <dbReference type="ARBA" id="ARBA00023128"/>
    </source>
</evidence>
<evidence type="ECO:0000259" key="11">
    <source>
        <dbReference type="Pfam" id="PF02823"/>
    </source>
</evidence>
<dbReference type="GO" id="GO:0045259">
    <property type="term" value="C:proton-transporting ATP synthase complex"/>
    <property type="evidence" value="ECO:0007669"/>
    <property type="project" value="InterPro"/>
</dbReference>
<accession>G0MZC8</accession>
<dbReference type="InterPro" id="IPR020546">
    <property type="entry name" value="ATP_synth_F1_dsu/esu_N"/>
</dbReference>
<feature type="region of interest" description="Disordered" evidence="10">
    <location>
        <begin position="96"/>
        <end position="123"/>
    </location>
</feature>
<evidence type="ECO:0000256" key="5">
    <source>
        <dbReference type="ARBA" id="ARBA00022792"/>
    </source>
</evidence>
<keyword evidence="13" id="KW-1185">Reference proteome</keyword>
<dbReference type="InterPro" id="IPR013783">
    <property type="entry name" value="Ig-like_fold"/>
</dbReference>
<dbReference type="GO" id="GO:0005743">
    <property type="term" value="C:mitochondrial inner membrane"/>
    <property type="evidence" value="ECO:0007669"/>
    <property type="project" value="UniProtKB-SubCell"/>
</dbReference>
<evidence type="ECO:0000256" key="4">
    <source>
        <dbReference type="ARBA" id="ARBA00022781"/>
    </source>
</evidence>
<gene>
    <name evidence="12" type="ORF">CAEBREN_24996</name>
</gene>
<evidence type="ECO:0000256" key="3">
    <source>
        <dbReference type="ARBA" id="ARBA00022448"/>
    </source>
</evidence>
<keyword evidence="9" id="KW-0472">Membrane</keyword>
<evidence type="ECO:0000256" key="2">
    <source>
        <dbReference type="ARBA" id="ARBA00005712"/>
    </source>
</evidence>
<dbReference type="STRING" id="135651.G0MZC8"/>
<dbReference type="eggNOG" id="KOG1758">
    <property type="taxonomic scope" value="Eukaryota"/>
</dbReference>
<protein>
    <recommendedName>
        <fullName evidence="11">ATP synthase F1 complex delta/epsilon subunit N-terminal domain-containing protein</fullName>
    </recommendedName>
</protein>
<dbReference type="InParanoid" id="G0MZC8"/>
<dbReference type="Proteomes" id="UP000008068">
    <property type="component" value="Unassembled WGS sequence"/>
</dbReference>
<evidence type="ECO:0000256" key="7">
    <source>
        <dbReference type="ARBA" id="ARBA00023065"/>
    </source>
</evidence>
<dbReference type="GO" id="GO:0046933">
    <property type="term" value="F:proton-transporting ATP synthase activity, rotational mechanism"/>
    <property type="evidence" value="ECO:0007669"/>
    <property type="project" value="InterPro"/>
</dbReference>
<dbReference type="InterPro" id="IPR036771">
    <property type="entry name" value="ATPsynth_dsu/esu_N"/>
</dbReference>
<dbReference type="InterPro" id="IPR008962">
    <property type="entry name" value="PapD-like_sf"/>
</dbReference>
<evidence type="ECO:0000256" key="9">
    <source>
        <dbReference type="ARBA" id="ARBA00023136"/>
    </source>
</evidence>
<comment type="subcellular location">
    <subcellularLocation>
        <location evidence="1">Mitochondrion inner membrane</location>
    </subcellularLocation>
</comment>
<comment type="similarity">
    <text evidence="2">Belongs to the ATPase epsilon chain family.</text>
</comment>
<dbReference type="HOGENOM" id="CLU_691228_0_0_1"/>
<sequence length="399" mass="44794">MVGLEPSPNTAVFSDAVVKQVDVPTLAGMVGVLANHVPTIGVLKPGVVSVTTTEGSVQRLFVSSGTLSVNIDGSCQVLAEEVLKVEDIDESAARAELESAQRASGEGSEVARAEAQGSEKTTEYLESLNETTERLQRIDMAQSNTNNDRITIEWTNTPDGAAQQFRREWFQGNGIVRRKSLSIDYNGMKQIVTPEDTTQNEKSEEGSPELTLTSKLKHMTIRIKEEEEPQEKMVVEQKQKKETKDVFKSKSSPPQFTVIQFIQILEPYIHATLPQEECCGIDDLLQKRASKRKNEVIDSRRLHHLTRNVLYTVEETAREAYKTNGIINFSVASLLENTKKLVQQLGMEDLIEDWEVLKLASKPDDLKNMVVFEDGYSKENDYDFRCTTLNESFLLSRLF</sequence>
<dbReference type="PANTHER" id="PTHR13822:SF7">
    <property type="entry name" value="ATP SYNTHASE SUBUNIT DELTA, MITOCHONDRIAL"/>
    <property type="match status" value="1"/>
</dbReference>
<evidence type="ECO:0000313" key="12">
    <source>
        <dbReference type="EMBL" id="EGT48206.1"/>
    </source>
</evidence>
<evidence type="ECO:0000256" key="1">
    <source>
        <dbReference type="ARBA" id="ARBA00004273"/>
    </source>
</evidence>
<dbReference type="AlphaFoldDB" id="G0MZC8"/>
<keyword evidence="6" id="KW-0809">Transit peptide</keyword>
<dbReference type="HAMAP" id="MF_00530">
    <property type="entry name" value="ATP_synth_epsil_bac"/>
    <property type="match status" value="1"/>
</dbReference>
<keyword evidence="7" id="KW-0406">Ion transport</keyword>
<dbReference type="Pfam" id="PF02823">
    <property type="entry name" value="ATP-synt_DE_N"/>
    <property type="match status" value="1"/>
</dbReference>
<dbReference type="Gene3D" id="2.60.40.10">
    <property type="entry name" value="Immunoglobulins"/>
    <property type="match status" value="1"/>
</dbReference>
<proteinExistence type="inferred from homology"/>
<keyword evidence="5" id="KW-0999">Mitochondrion inner membrane</keyword>
<keyword evidence="4" id="KW-0375">Hydrogen ion transport</keyword>
<feature type="domain" description="ATP synthase F1 complex delta/epsilon subunit N-terminal" evidence="11">
    <location>
        <begin position="7"/>
        <end position="81"/>
    </location>
</feature>
<keyword evidence="8" id="KW-0496">Mitochondrion</keyword>
<evidence type="ECO:0000256" key="6">
    <source>
        <dbReference type="ARBA" id="ARBA00022946"/>
    </source>
</evidence>
<reference evidence="13" key="1">
    <citation type="submission" date="2011-07" db="EMBL/GenBank/DDBJ databases">
        <authorList>
            <consortium name="Caenorhabditis brenneri Sequencing and Analysis Consortium"/>
            <person name="Wilson R.K."/>
        </authorList>
    </citation>
    <scope>NUCLEOTIDE SEQUENCE [LARGE SCALE GENOMIC DNA]</scope>
    <source>
        <strain evidence="13">PB2801</strain>
    </source>
</reference>
<keyword evidence="3" id="KW-0813">Transport</keyword>
<dbReference type="EMBL" id="GL379822">
    <property type="protein sequence ID" value="EGT48206.1"/>
    <property type="molecule type" value="Genomic_DNA"/>
</dbReference>
<dbReference type="Gene3D" id="2.60.15.10">
    <property type="entry name" value="F0F1 ATP synthase delta/epsilon subunit, N-terminal"/>
    <property type="match status" value="1"/>
</dbReference>
<dbReference type="CDD" id="cd12152">
    <property type="entry name" value="F1-ATPase_delta"/>
    <property type="match status" value="1"/>
</dbReference>
<dbReference type="OrthoDB" id="270171at2759"/>
<dbReference type="SUPFAM" id="SSF51344">
    <property type="entry name" value="Epsilon subunit of F1F0-ATP synthase N-terminal domain"/>
    <property type="match status" value="1"/>
</dbReference>
<evidence type="ECO:0000256" key="10">
    <source>
        <dbReference type="SAM" id="MobiDB-lite"/>
    </source>
</evidence>
<dbReference type="SUPFAM" id="SSF49354">
    <property type="entry name" value="PapD-like"/>
    <property type="match status" value="1"/>
</dbReference>
<organism evidence="13">
    <name type="scientific">Caenorhabditis brenneri</name>
    <name type="common">Nematode worm</name>
    <dbReference type="NCBI Taxonomy" id="135651"/>
    <lineage>
        <taxon>Eukaryota</taxon>
        <taxon>Metazoa</taxon>
        <taxon>Ecdysozoa</taxon>
        <taxon>Nematoda</taxon>
        <taxon>Chromadorea</taxon>
        <taxon>Rhabditida</taxon>
        <taxon>Rhabditina</taxon>
        <taxon>Rhabditomorpha</taxon>
        <taxon>Rhabditoidea</taxon>
        <taxon>Rhabditidae</taxon>
        <taxon>Peloderinae</taxon>
        <taxon>Caenorhabditis</taxon>
    </lineage>
</organism>
<evidence type="ECO:0000313" key="13">
    <source>
        <dbReference type="Proteomes" id="UP000008068"/>
    </source>
</evidence>
<dbReference type="PANTHER" id="PTHR13822">
    <property type="entry name" value="ATP SYNTHASE DELTA/EPSILON CHAIN"/>
    <property type="match status" value="1"/>
</dbReference>
<name>G0MZC8_CAEBE</name>